<name>A0A917IA12_9HYPH</name>
<dbReference type="EMBL" id="BMES01000002">
    <property type="protein sequence ID" value="GGH27796.1"/>
    <property type="molecule type" value="Genomic_DNA"/>
</dbReference>
<reference evidence="2" key="2">
    <citation type="submission" date="2020-09" db="EMBL/GenBank/DDBJ databases">
        <authorList>
            <person name="Sun Q."/>
            <person name="Zhou Y."/>
        </authorList>
    </citation>
    <scope>NUCLEOTIDE SEQUENCE</scope>
    <source>
        <strain evidence="2">CGMCC 1.12214</strain>
    </source>
</reference>
<gene>
    <name evidence="2" type="ORF">GCM10007036_36570</name>
</gene>
<dbReference type="Proteomes" id="UP000603912">
    <property type="component" value="Unassembled WGS sequence"/>
</dbReference>
<feature type="region of interest" description="Disordered" evidence="1">
    <location>
        <begin position="39"/>
        <end position="62"/>
    </location>
</feature>
<sequence length="62" mass="6816">MEETAFGRAFPLKGLKRGTMRAGSNSAEVRAYLDIRLMRVPDRPDRDPHDPSAASRGDAGDE</sequence>
<proteinExistence type="predicted"/>
<evidence type="ECO:0000313" key="3">
    <source>
        <dbReference type="Proteomes" id="UP000603912"/>
    </source>
</evidence>
<keyword evidence="3" id="KW-1185">Reference proteome</keyword>
<dbReference type="AlphaFoldDB" id="A0A917IA12"/>
<protein>
    <submittedName>
        <fullName evidence="2">Uncharacterized protein</fullName>
    </submittedName>
</protein>
<evidence type="ECO:0000313" key="2">
    <source>
        <dbReference type="EMBL" id="GGH27796.1"/>
    </source>
</evidence>
<feature type="compositionally biased region" description="Basic and acidic residues" evidence="1">
    <location>
        <begin position="39"/>
        <end position="50"/>
    </location>
</feature>
<accession>A0A917IA12</accession>
<comment type="caution">
    <text evidence="2">The sequence shown here is derived from an EMBL/GenBank/DDBJ whole genome shotgun (WGS) entry which is preliminary data.</text>
</comment>
<reference evidence="2" key="1">
    <citation type="journal article" date="2014" name="Int. J. Syst. Evol. Microbiol.">
        <title>Complete genome sequence of Corynebacterium casei LMG S-19264T (=DSM 44701T), isolated from a smear-ripened cheese.</title>
        <authorList>
            <consortium name="US DOE Joint Genome Institute (JGI-PGF)"/>
            <person name="Walter F."/>
            <person name="Albersmeier A."/>
            <person name="Kalinowski J."/>
            <person name="Ruckert C."/>
        </authorList>
    </citation>
    <scope>NUCLEOTIDE SEQUENCE</scope>
    <source>
        <strain evidence="2">CGMCC 1.12214</strain>
    </source>
</reference>
<organism evidence="2 3">
    <name type="scientific">Alsobacter metallidurans</name>
    <dbReference type="NCBI Taxonomy" id="340221"/>
    <lineage>
        <taxon>Bacteria</taxon>
        <taxon>Pseudomonadati</taxon>
        <taxon>Pseudomonadota</taxon>
        <taxon>Alphaproteobacteria</taxon>
        <taxon>Hyphomicrobiales</taxon>
        <taxon>Alsobacteraceae</taxon>
        <taxon>Alsobacter</taxon>
    </lineage>
</organism>
<evidence type="ECO:0000256" key="1">
    <source>
        <dbReference type="SAM" id="MobiDB-lite"/>
    </source>
</evidence>